<protein>
    <submittedName>
        <fullName evidence="1">Uncharacterized protein</fullName>
    </submittedName>
</protein>
<comment type="caution">
    <text evidence="1">The sequence shown here is derived from an EMBL/GenBank/DDBJ whole genome shotgun (WGS) entry which is preliminary data.</text>
</comment>
<sequence>MRRTKIISAATQLHTRLTLRVVPPKSLQHSKWSPKVSSLQSYIPPSRSHINIQYTSDVSQTSSRTGRIYIAEVSYPILRMQVYSLPSTRDGRRIPEGTPPQSRVLISRIAFEGPKSCFIPWPKCSQRIQRDLIPLNYVRAAKTAELVTENVEKRIRGGEDGTEILANLSVWGYRRSGWRGFRLQTPAGNMNDMIGYISIAIGALHCIDWQTPAWISYLPGQVLTFLKLETRRGDTDTAHGTGAPSQPFSCFAALPGATIESTWRASVRLRAVLGAHLQVRKRWVHHPDQRVIWVRQAGA</sequence>
<keyword evidence="2" id="KW-1185">Reference proteome</keyword>
<gene>
    <name evidence="1" type="ORF">DFH08DRAFT_936717</name>
</gene>
<dbReference type="Proteomes" id="UP001218218">
    <property type="component" value="Unassembled WGS sequence"/>
</dbReference>
<accession>A0AAD7ER69</accession>
<dbReference type="AlphaFoldDB" id="A0AAD7ER69"/>
<proteinExistence type="predicted"/>
<name>A0AAD7ER69_9AGAR</name>
<evidence type="ECO:0000313" key="1">
    <source>
        <dbReference type="EMBL" id="KAJ7348045.1"/>
    </source>
</evidence>
<reference evidence="1" key="1">
    <citation type="submission" date="2023-03" db="EMBL/GenBank/DDBJ databases">
        <title>Massive genome expansion in bonnet fungi (Mycena s.s.) driven by repeated elements and novel gene families across ecological guilds.</title>
        <authorList>
            <consortium name="Lawrence Berkeley National Laboratory"/>
            <person name="Harder C.B."/>
            <person name="Miyauchi S."/>
            <person name="Viragh M."/>
            <person name="Kuo A."/>
            <person name="Thoen E."/>
            <person name="Andreopoulos B."/>
            <person name="Lu D."/>
            <person name="Skrede I."/>
            <person name="Drula E."/>
            <person name="Henrissat B."/>
            <person name="Morin E."/>
            <person name="Kohler A."/>
            <person name="Barry K."/>
            <person name="LaButti K."/>
            <person name="Morin E."/>
            <person name="Salamov A."/>
            <person name="Lipzen A."/>
            <person name="Mereny Z."/>
            <person name="Hegedus B."/>
            <person name="Baldrian P."/>
            <person name="Stursova M."/>
            <person name="Weitz H."/>
            <person name="Taylor A."/>
            <person name="Grigoriev I.V."/>
            <person name="Nagy L.G."/>
            <person name="Martin F."/>
            <person name="Kauserud H."/>
        </authorList>
    </citation>
    <scope>NUCLEOTIDE SEQUENCE</scope>
    <source>
        <strain evidence="1">CBHHK002</strain>
    </source>
</reference>
<dbReference type="EMBL" id="JARIHO010000018">
    <property type="protein sequence ID" value="KAJ7348045.1"/>
    <property type="molecule type" value="Genomic_DNA"/>
</dbReference>
<evidence type="ECO:0000313" key="2">
    <source>
        <dbReference type="Proteomes" id="UP001218218"/>
    </source>
</evidence>
<organism evidence="1 2">
    <name type="scientific">Mycena albidolilacea</name>
    <dbReference type="NCBI Taxonomy" id="1033008"/>
    <lineage>
        <taxon>Eukaryota</taxon>
        <taxon>Fungi</taxon>
        <taxon>Dikarya</taxon>
        <taxon>Basidiomycota</taxon>
        <taxon>Agaricomycotina</taxon>
        <taxon>Agaricomycetes</taxon>
        <taxon>Agaricomycetidae</taxon>
        <taxon>Agaricales</taxon>
        <taxon>Marasmiineae</taxon>
        <taxon>Mycenaceae</taxon>
        <taxon>Mycena</taxon>
    </lineage>
</organism>